<protein>
    <submittedName>
        <fullName evidence="2">Uncharacterized protein</fullName>
    </submittedName>
</protein>
<keyword evidence="1" id="KW-1133">Transmembrane helix</keyword>
<gene>
    <name evidence="3" type="ORF">POVCU1_062580</name>
    <name evidence="2" type="ORF">POVCU2_0036460</name>
</gene>
<evidence type="ECO:0000313" key="3">
    <source>
        <dbReference type="EMBL" id="SBT00820.1"/>
    </source>
</evidence>
<evidence type="ECO:0000313" key="4">
    <source>
        <dbReference type="Proteomes" id="UP000078546"/>
    </source>
</evidence>
<keyword evidence="1" id="KW-0472">Membrane</keyword>
<evidence type="ECO:0000313" key="5">
    <source>
        <dbReference type="Proteomes" id="UP000078560"/>
    </source>
</evidence>
<dbReference type="AlphaFoldDB" id="A0A1A8W0A4"/>
<name>A0A1A8W0A4_PLAOA</name>
<reference evidence="4 5" key="2">
    <citation type="submission" date="2016-05" db="EMBL/GenBank/DDBJ databases">
        <authorList>
            <person name="Naeem Raeece"/>
        </authorList>
    </citation>
    <scope>NUCLEOTIDE SEQUENCE [LARGE SCALE GENOMIC DNA]</scope>
</reference>
<dbReference type="Proteomes" id="UP000078546">
    <property type="component" value="Unassembled WGS sequence"/>
</dbReference>
<reference evidence="2" key="1">
    <citation type="submission" date="2016-05" db="EMBL/GenBank/DDBJ databases">
        <authorList>
            <person name="Lavstsen T."/>
            <person name="Jespersen J.S."/>
        </authorList>
    </citation>
    <scope>NUCLEOTIDE SEQUENCE [LARGE SCALE GENOMIC DNA]</scope>
</reference>
<sequence>MVKLKRVGVFGTALYATKGAHKHCRENCSANSLPKVLLLNRNTHPLSWEPTNASIFFGYEDTKHGTNDKEKVNPYLEIILMYCSLFFFFQIPTIFKKTELAKNTVCKSKIV</sequence>
<proteinExistence type="predicted"/>
<feature type="transmembrane region" description="Helical" evidence="1">
    <location>
        <begin position="75"/>
        <end position="95"/>
    </location>
</feature>
<organism evidence="2 5">
    <name type="scientific">Plasmodium ovale curtisi</name>
    <dbReference type="NCBI Taxonomy" id="864141"/>
    <lineage>
        <taxon>Eukaryota</taxon>
        <taxon>Sar</taxon>
        <taxon>Alveolata</taxon>
        <taxon>Apicomplexa</taxon>
        <taxon>Aconoidasida</taxon>
        <taxon>Haemosporida</taxon>
        <taxon>Plasmodiidae</taxon>
        <taxon>Plasmodium</taxon>
        <taxon>Plasmodium (Plasmodium)</taxon>
    </lineage>
</organism>
<keyword evidence="1" id="KW-0812">Transmembrane</keyword>
<accession>A0A1A8W0A4</accession>
<dbReference type="EMBL" id="FLQU01000484">
    <property type="protein sequence ID" value="SBS86310.1"/>
    <property type="molecule type" value="Genomic_DNA"/>
</dbReference>
<dbReference type="Proteomes" id="UP000078560">
    <property type="component" value="Unassembled WGS sequence"/>
</dbReference>
<evidence type="ECO:0000256" key="1">
    <source>
        <dbReference type="SAM" id="Phobius"/>
    </source>
</evidence>
<dbReference type="EMBL" id="FLQV01002132">
    <property type="protein sequence ID" value="SBT00820.1"/>
    <property type="molecule type" value="Genomic_DNA"/>
</dbReference>
<evidence type="ECO:0000313" key="2">
    <source>
        <dbReference type="EMBL" id="SBS86310.1"/>
    </source>
</evidence>